<feature type="non-terminal residue" evidence="1">
    <location>
        <position position="70"/>
    </location>
</feature>
<feature type="non-terminal residue" evidence="1">
    <location>
        <position position="1"/>
    </location>
</feature>
<dbReference type="Proteomes" id="UP000823405">
    <property type="component" value="Unassembled WGS sequence"/>
</dbReference>
<proteinExistence type="predicted"/>
<dbReference type="AlphaFoldDB" id="A0A9P6QP96"/>
<sequence length="70" mass="7886">GTSALALQEGDDKVNEVMKKINTFWNTCTRVCLEQGACAIVPKEYQSQQGEQNFDLFDIIIQMVTQEQST</sequence>
<keyword evidence="2" id="KW-1185">Reference proteome</keyword>
<protein>
    <submittedName>
        <fullName evidence="1">Uncharacterized protein</fullName>
    </submittedName>
</protein>
<name>A0A9P6QP96_9FUNG</name>
<evidence type="ECO:0000313" key="1">
    <source>
        <dbReference type="EMBL" id="KAG0271185.1"/>
    </source>
</evidence>
<dbReference type="EMBL" id="JAAAIN010006291">
    <property type="protein sequence ID" value="KAG0271185.1"/>
    <property type="molecule type" value="Genomic_DNA"/>
</dbReference>
<reference evidence="1" key="1">
    <citation type="journal article" date="2020" name="Fungal Divers.">
        <title>Resolving the Mortierellaceae phylogeny through synthesis of multi-gene phylogenetics and phylogenomics.</title>
        <authorList>
            <person name="Vandepol N."/>
            <person name="Liber J."/>
            <person name="Desiro A."/>
            <person name="Na H."/>
            <person name="Kennedy M."/>
            <person name="Barry K."/>
            <person name="Grigoriev I.V."/>
            <person name="Miller A.N."/>
            <person name="O'Donnell K."/>
            <person name="Stajich J.E."/>
            <person name="Bonito G."/>
        </authorList>
    </citation>
    <scope>NUCLEOTIDE SEQUENCE</scope>
    <source>
        <strain evidence="1">NVP60</strain>
    </source>
</reference>
<organism evidence="1 2">
    <name type="scientific">Linnemannia gamsii</name>
    <dbReference type="NCBI Taxonomy" id="64522"/>
    <lineage>
        <taxon>Eukaryota</taxon>
        <taxon>Fungi</taxon>
        <taxon>Fungi incertae sedis</taxon>
        <taxon>Mucoromycota</taxon>
        <taxon>Mortierellomycotina</taxon>
        <taxon>Mortierellomycetes</taxon>
        <taxon>Mortierellales</taxon>
        <taxon>Mortierellaceae</taxon>
        <taxon>Linnemannia</taxon>
    </lineage>
</organism>
<evidence type="ECO:0000313" key="2">
    <source>
        <dbReference type="Proteomes" id="UP000823405"/>
    </source>
</evidence>
<gene>
    <name evidence="1" type="ORF">BGZ97_011312</name>
</gene>
<comment type="caution">
    <text evidence="1">The sequence shown here is derived from an EMBL/GenBank/DDBJ whole genome shotgun (WGS) entry which is preliminary data.</text>
</comment>
<accession>A0A9P6QP96</accession>